<sequence length="59" mass="7022">MLGIFQDFHSSMRNVEEYYLRNLEDQHQPYVPTIMESMSRVHASKQDARVSVLRHLENS</sequence>
<gene>
    <name evidence="1" type="ORF">M9Y10_012909</name>
</gene>
<proteinExistence type="predicted"/>
<organism evidence="1 2">
    <name type="scientific">Tritrichomonas musculus</name>
    <dbReference type="NCBI Taxonomy" id="1915356"/>
    <lineage>
        <taxon>Eukaryota</taxon>
        <taxon>Metamonada</taxon>
        <taxon>Parabasalia</taxon>
        <taxon>Tritrichomonadida</taxon>
        <taxon>Tritrichomonadidae</taxon>
        <taxon>Tritrichomonas</taxon>
    </lineage>
</organism>
<keyword evidence="2" id="KW-1185">Reference proteome</keyword>
<comment type="caution">
    <text evidence="1">The sequence shown here is derived from an EMBL/GenBank/DDBJ whole genome shotgun (WGS) entry which is preliminary data.</text>
</comment>
<accession>A0ABR2I7C1</accession>
<dbReference type="EMBL" id="JAPFFF010000019">
    <property type="protein sequence ID" value="KAK8857815.1"/>
    <property type="molecule type" value="Genomic_DNA"/>
</dbReference>
<reference evidence="1 2" key="1">
    <citation type="submission" date="2024-04" db="EMBL/GenBank/DDBJ databases">
        <title>Tritrichomonas musculus Genome.</title>
        <authorList>
            <person name="Alves-Ferreira E."/>
            <person name="Grigg M."/>
            <person name="Lorenzi H."/>
            <person name="Galac M."/>
        </authorList>
    </citation>
    <scope>NUCLEOTIDE SEQUENCE [LARGE SCALE GENOMIC DNA]</scope>
    <source>
        <strain evidence="1 2">EAF2021</strain>
    </source>
</reference>
<evidence type="ECO:0000313" key="1">
    <source>
        <dbReference type="EMBL" id="KAK8857815.1"/>
    </source>
</evidence>
<dbReference type="Proteomes" id="UP001470230">
    <property type="component" value="Unassembled WGS sequence"/>
</dbReference>
<name>A0ABR2I7C1_9EUKA</name>
<protein>
    <submittedName>
        <fullName evidence="1">Uncharacterized protein</fullName>
    </submittedName>
</protein>
<evidence type="ECO:0000313" key="2">
    <source>
        <dbReference type="Proteomes" id="UP001470230"/>
    </source>
</evidence>